<evidence type="ECO:0000313" key="2">
    <source>
        <dbReference type="EMBL" id="GJD43690.1"/>
    </source>
</evidence>
<name>A0ABQ4QFS5_9HYPH</name>
<dbReference type="EMBL" id="BPQG01000021">
    <property type="protein sequence ID" value="GJD43690.1"/>
    <property type="molecule type" value="Genomic_DNA"/>
</dbReference>
<dbReference type="RefSeq" id="WP_147751060.1">
    <property type="nucleotide sequence ID" value="NZ_BPQG01000021.1"/>
</dbReference>
<gene>
    <name evidence="2" type="ORF">AFCDBAGC_1542</name>
</gene>
<accession>A0ABQ4QFS5</accession>
<comment type="caution">
    <text evidence="2">The sequence shown here is derived from an EMBL/GenBank/DDBJ whole genome shotgun (WGS) entry which is preliminary data.</text>
</comment>
<feature type="chain" id="PRO_5047403917" evidence="1">
    <location>
        <begin position="27"/>
        <end position="91"/>
    </location>
</feature>
<organism evidence="2 3">
    <name type="scientific">Methylobacterium cerastii</name>
    <dbReference type="NCBI Taxonomy" id="932741"/>
    <lineage>
        <taxon>Bacteria</taxon>
        <taxon>Pseudomonadati</taxon>
        <taxon>Pseudomonadota</taxon>
        <taxon>Alphaproteobacteria</taxon>
        <taxon>Hyphomicrobiales</taxon>
        <taxon>Methylobacteriaceae</taxon>
        <taxon>Methylobacterium</taxon>
    </lineage>
</organism>
<evidence type="ECO:0000313" key="3">
    <source>
        <dbReference type="Proteomes" id="UP001055117"/>
    </source>
</evidence>
<protein>
    <submittedName>
        <fullName evidence="2">Uncharacterized protein</fullName>
    </submittedName>
</protein>
<proteinExistence type="predicted"/>
<keyword evidence="1" id="KW-0732">Signal</keyword>
<evidence type="ECO:0000256" key="1">
    <source>
        <dbReference type="SAM" id="SignalP"/>
    </source>
</evidence>
<keyword evidence="3" id="KW-1185">Reference proteome</keyword>
<reference evidence="2 3" key="1">
    <citation type="journal article" date="2021" name="Front. Microbiol.">
        <title>Comprehensive Comparative Genomics and Phenotyping of Methylobacterium Species.</title>
        <authorList>
            <person name="Alessa O."/>
            <person name="Ogura Y."/>
            <person name="Fujitani Y."/>
            <person name="Takami H."/>
            <person name="Hayashi T."/>
            <person name="Sahin N."/>
            <person name="Tani A."/>
        </authorList>
    </citation>
    <scope>NUCLEOTIDE SEQUENCE [LARGE SCALE GENOMIC DNA]</scope>
    <source>
        <strain evidence="2 3">DSM 23679</strain>
    </source>
</reference>
<feature type="signal peptide" evidence="1">
    <location>
        <begin position="1"/>
        <end position="26"/>
    </location>
</feature>
<sequence length="91" mass="11160">MRSWKFLMVVLALLGGATGLSLSAKAAPMSVPIAAAQSDAEPLVQTARWHGRRHWHRHHWHRHHRWHRHHHWRRHHHHRHHFGHHRRLRFY</sequence>
<dbReference type="Proteomes" id="UP001055117">
    <property type="component" value="Unassembled WGS sequence"/>
</dbReference>